<dbReference type="PROSITE" id="PS00107">
    <property type="entry name" value="PROTEIN_KINASE_ATP"/>
    <property type="match status" value="1"/>
</dbReference>
<feature type="compositionally biased region" description="Pro residues" evidence="8">
    <location>
        <begin position="58"/>
        <end position="68"/>
    </location>
</feature>
<reference evidence="10 11" key="1">
    <citation type="journal article" date="2016" name="Mol. Biol. Evol.">
        <title>Comparative Genomics of Early-Diverging Mushroom-Forming Fungi Provides Insights into the Origins of Lignocellulose Decay Capabilities.</title>
        <authorList>
            <person name="Nagy L.G."/>
            <person name="Riley R."/>
            <person name="Tritt A."/>
            <person name="Adam C."/>
            <person name="Daum C."/>
            <person name="Floudas D."/>
            <person name="Sun H."/>
            <person name="Yadav J.S."/>
            <person name="Pangilinan J."/>
            <person name="Larsson K.H."/>
            <person name="Matsuura K."/>
            <person name="Barry K."/>
            <person name="Labutti K."/>
            <person name="Kuo R."/>
            <person name="Ohm R.A."/>
            <person name="Bhattacharya S.S."/>
            <person name="Shirouzu T."/>
            <person name="Yoshinaga Y."/>
            <person name="Martin F.M."/>
            <person name="Grigoriev I.V."/>
            <person name="Hibbett D.S."/>
        </authorList>
    </citation>
    <scope>NUCLEOTIDE SEQUENCE [LARGE SCALE GENOMIC DNA]</scope>
    <source>
        <strain evidence="10 11">CBS 109695</strain>
    </source>
</reference>
<evidence type="ECO:0000256" key="6">
    <source>
        <dbReference type="ARBA" id="ARBA00022840"/>
    </source>
</evidence>
<organism evidence="10 11">
    <name type="scientific">Athelia psychrophila</name>
    <dbReference type="NCBI Taxonomy" id="1759441"/>
    <lineage>
        <taxon>Eukaryota</taxon>
        <taxon>Fungi</taxon>
        <taxon>Dikarya</taxon>
        <taxon>Basidiomycota</taxon>
        <taxon>Agaricomycotina</taxon>
        <taxon>Agaricomycetes</taxon>
        <taxon>Agaricomycetidae</taxon>
        <taxon>Atheliales</taxon>
        <taxon>Atheliaceae</taxon>
        <taxon>Athelia</taxon>
    </lineage>
</organism>
<feature type="compositionally biased region" description="Polar residues" evidence="8">
    <location>
        <begin position="642"/>
        <end position="652"/>
    </location>
</feature>
<keyword evidence="6 7" id="KW-0067">ATP-binding</keyword>
<keyword evidence="2" id="KW-0723">Serine/threonine-protein kinase</keyword>
<evidence type="ECO:0000256" key="7">
    <source>
        <dbReference type="PROSITE-ProRule" id="PRU10141"/>
    </source>
</evidence>
<feature type="compositionally biased region" description="Basic residues" evidence="8">
    <location>
        <begin position="343"/>
        <end position="352"/>
    </location>
</feature>
<dbReference type="InterPro" id="IPR008271">
    <property type="entry name" value="Ser/Thr_kinase_AS"/>
</dbReference>
<dbReference type="InterPro" id="IPR017441">
    <property type="entry name" value="Protein_kinase_ATP_BS"/>
</dbReference>
<name>A0A166FI86_9AGAM</name>
<feature type="compositionally biased region" description="Polar residues" evidence="8">
    <location>
        <begin position="608"/>
        <end position="618"/>
    </location>
</feature>
<proteinExistence type="inferred from homology"/>
<feature type="compositionally biased region" description="Polar residues" evidence="8">
    <location>
        <begin position="433"/>
        <end position="443"/>
    </location>
</feature>
<feature type="compositionally biased region" description="Low complexity" evidence="8">
    <location>
        <begin position="45"/>
        <end position="57"/>
    </location>
</feature>
<feature type="compositionally biased region" description="Low complexity" evidence="8">
    <location>
        <begin position="413"/>
        <end position="432"/>
    </location>
</feature>
<feature type="region of interest" description="Disordered" evidence="8">
    <location>
        <begin position="173"/>
        <end position="213"/>
    </location>
</feature>
<evidence type="ECO:0000259" key="9">
    <source>
        <dbReference type="PROSITE" id="PS50011"/>
    </source>
</evidence>
<feature type="compositionally biased region" description="Polar residues" evidence="8">
    <location>
        <begin position="687"/>
        <end position="709"/>
    </location>
</feature>
<evidence type="ECO:0000256" key="2">
    <source>
        <dbReference type="ARBA" id="ARBA00022527"/>
    </source>
</evidence>
<feature type="region of interest" description="Disordered" evidence="8">
    <location>
        <begin position="912"/>
        <end position="1044"/>
    </location>
</feature>
<dbReference type="Gene3D" id="1.10.510.10">
    <property type="entry name" value="Transferase(Phosphotransferase) domain 1"/>
    <property type="match status" value="1"/>
</dbReference>
<evidence type="ECO:0000256" key="8">
    <source>
        <dbReference type="SAM" id="MobiDB-lite"/>
    </source>
</evidence>
<gene>
    <name evidence="10" type="ORF">FIBSPDRAFT_831329</name>
</gene>
<dbReference type="InterPro" id="IPR000719">
    <property type="entry name" value="Prot_kinase_dom"/>
</dbReference>
<feature type="compositionally biased region" description="Polar residues" evidence="8">
    <location>
        <begin position="794"/>
        <end position="828"/>
    </location>
</feature>
<feature type="compositionally biased region" description="Low complexity" evidence="8">
    <location>
        <begin position="500"/>
        <end position="510"/>
    </location>
</feature>
<feature type="region of interest" description="Disordered" evidence="8">
    <location>
        <begin position="307"/>
        <end position="448"/>
    </location>
</feature>
<dbReference type="Pfam" id="PF00069">
    <property type="entry name" value="Pkinase"/>
    <property type="match status" value="1"/>
</dbReference>
<keyword evidence="3" id="KW-0808">Transferase</keyword>
<feature type="compositionally biased region" description="Low complexity" evidence="8">
    <location>
        <begin position="585"/>
        <end position="598"/>
    </location>
</feature>
<dbReference type="GO" id="GO:0000196">
    <property type="term" value="P:cell integrity MAPK cascade"/>
    <property type="evidence" value="ECO:0007669"/>
    <property type="project" value="UniProtKB-ARBA"/>
</dbReference>
<keyword evidence="4 7" id="KW-0547">Nucleotide-binding</keyword>
<feature type="compositionally biased region" description="Polar residues" evidence="8">
    <location>
        <begin position="933"/>
        <end position="942"/>
    </location>
</feature>
<dbReference type="STRING" id="436010.A0A166FI86"/>
<feature type="region of interest" description="Disordered" evidence="8">
    <location>
        <begin position="635"/>
        <end position="861"/>
    </location>
</feature>
<dbReference type="PROSITE" id="PS50011">
    <property type="entry name" value="PROTEIN_KINASE_DOM"/>
    <property type="match status" value="1"/>
</dbReference>
<dbReference type="FunFam" id="1.10.510.10:FF:000182">
    <property type="entry name" value="MAP kinase kinase kinase mkh1"/>
    <property type="match status" value="1"/>
</dbReference>
<feature type="compositionally biased region" description="Basic and acidic residues" evidence="8">
    <location>
        <begin position="511"/>
        <end position="529"/>
    </location>
</feature>
<dbReference type="GO" id="GO:0004709">
    <property type="term" value="F:MAP kinase kinase kinase activity"/>
    <property type="evidence" value="ECO:0007669"/>
    <property type="project" value="UniProtKB-ARBA"/>
</dbReference>
<dbReference type="PANTHER" id="PTHR11584:SF369">
    <property type="entry name" value="MITOGEN-ACTIVATED PROTEIN KINASE KINASE KINASE 19-RELATED"/>
    <property type="match status" value="1"/>
</dbReference>
<feature type="compositionally biased region" description="Polar residues" evidence="8">
    <location>
        <begin position="182"/>
        <end position="201"/>
    </location>
</feature>
<protein>
    <recommendedName>
        <fullName evidence="9">Protein kinase domain-containing protein</fullName>
    </recommendedName>
</protein>
<dbReference type="SMART" id="SM00220">
    <property type="entry name" value="S_TKc"/>
    <property type="match status" value="1"/>
</dbReference>
<evidence type="ECO:0000256" key="4">
    <source>
        <dbReference type="ARBA" id="ARBA00022741"/>
    </source>
</evidence>
<evidence type="ECO:0000256" key="3">
    <source>
        <dbReference type="ARBA" id="ARBA00022679"/>
    </source>
</evidence>
<keyword evidence="11" id="KW-1185">Reference proteome</keyword>
<feature type="region of interest" description="Disordered" evidence="8">
    <location>
        <begin position="1066"/>
        <end position="1101"/>
    </location>
</feature>
<dbReference type="OrthoDB" id="266718at2759"/>
<sequence length="1457" mass="158815">MAEDTKSIAAANRARGRFLYIANPGSDNSSDEEDRNRIQPPPEPSSSSYYQSYVHQPPTLPQLPPPTALQPRIHQNTLSPPKLTTDFTQDHSHPTPPSSQSTTNLSSPSSSSSRAIDTTPPPSTPGVLGQSSDLGFDASTRQEPYIGGSNMSERDEGGQISARPANFLDKIKARIPHRQPRPTRSSPSYNQDLSPTVTTPDSYMPPASSHRGRSPVLDQIRILVTTDADQYLLVDVVGSSSGAAIRERIFTKLHVSDEDQKHYSVYRTKVGSYALGESLPDDALYSLCSEQGDAEGSLRFFVSHTSAPVHEAPPPSSSFASTAGSTIPPPVLPFHNGSFPMRPQRRATRSRHGSVSSASERLHHEAGAGYEASVSDDLEHGDRDAQRSTMRPHPAKVAALRNIAVSPDRGRRSGSSNRPRSPLYSLPPSGSNRELQPDTNVTPIESRPNIVTSPAAILSSLSPGRVSFDDNTLVPPIHGRHHRSASDAAAEREHALELSENQLERQWQQQQEKDGARDDRGPLRIDLGNHDQQVPSEIEDGSDKTGTADPWVLVDSTTPPATKARLPQEPPVTKPSRSIFHPTYRSSRPATASSPRTTGPITPLSGAQRPSTSSSHGARQQVPYNMVVTWKAADPSYRESKTPTSAGGQNSGARMAAKSMNDLRNPQRSNPGPQPKMPDRREPIPIPTSNVNRDGSREQSATHVPTTGKSYEPRAGLRPLPKHALSPQSTSPLTNMRRPAPQHSLTGSPSYANALPTAGDPYSRPSSAPRNANRFGNEVDDVDNLYAPQAPHRQPSTSSRLGYGSQIPSSTSTSFNQSLRVNPSALNTRSPESSRTPPRSPASPRSPQRNPRPTVPEDFGLSTSATATTFTMDIQQGINSSETLRQESRDWIRNMLDGNQNDSATLIPKAADIGQSPRGPAREPTPPTRIGTAVSQYDSTLVNEEDSDSGDDLWKTPMARDETATHGATAPRVPTLTVETSQMECSPPPSSFRRTAPLSRDYSSQPDRPSADMSWLNPHSLANNKAGHRGSTFTDNEETWAPRPAPEEVYDRLEDFFPKHDLDKPIIEASSGAGSPTATEQPTPPLPEKDKSDKGIGRKTKKSIRIVAEEHKKRIDRTSRADNIASVLRKRSTKLWGSRMEEVTTEQAKAEQARALYTASSPESPSGGPRPIFKWVRGELIGKGTYGRVYLALNATTGEMIAVKQVEIPQTASDKADTRQAVFVKALKSESETLKDLDHPNVVQYLGFEETPNFLSIFLEYVPGGSIGSCLQKHGKFEEEVTKSFTEQILTGLEYLHSKNILHRDLKADNILVETSGVCKITDFGISKRTDDINGIGASTAMQGTVFWMAPEVIDTPKKGYDKKIDIWSVGCVVLEMWAGKRPWSGDEAIAVILKLHKSKLPPPVPDDVTLTPLAHNFRNLCFAINPDDRPTAAKLRQHPYLALPPGWYFTGFGPGV</sequence>
<dbReference type="PROSITE" id="PS00108">
    <property type="entry name" value="PROTEIN_KINASE_ST"/>
    <property type="match status" value="1"/>
</dbReference>
<dbReference type="Proteomes" id="UP000076532">
    <property type="component" value="Unassembled WGS sequence"/>
</dbReference>
<dbReference type="SUPFAM" id="SSF56112">
    <property type="entry name" value="Protein kinase-like (PK-like)"/>
    <property type="match status" value="1"/>
</dbReference>
<evidence type="ECO:0000256" key="1">
    <source>
        <dbReference type="ARBA" id="ARBA00006529"/>
    </source>
</evidence>
<evidence type="ECO:0000313" key="11">
    <source>
        <dbReference type="Proteomes" id="UP000076532"/>
    </source>
</evidence>
<feature type="compositionally biased region" description="Polar residues" evidence="8">
    <location>
        <begin position="662"/>
        <end position="671"/>
    </location>
</feature>
<evidence type="ECO:0000313" key="10">
    <source>
        <dbReference type="EMBL" id="KZP16829.1"/>
    </source>
</evidence>
<comment type="similarity">
    <text evidence="1">Belongs to the protein kinase superfamily. STE Ser/Thr protein kinase family. MAP kinase kinase kinase subfamily.</text>
</comment>
<feature type="compositionally biased region" description="Polar residues" evidence="8">
    <location>
        <begin position="1072"/>
        <end position="1081"/>
    </location>
</feature>
<feature type="compositionally biased region" description="Low complexity" evidence="8">
    <location>
        <begin position="98"/>
        <end position="118"/>
    </location>
</feature>
<feature type="compositionally biased region" description="Basic and acidic residues" evidence="8">
    <location>
        <begin position="952"/>
        <end position="964"/>
    </location>
</feature>
<feature type="binding site" evidence="7">
    <location>
        <position position="1204"/>
    </location>
    <ligand>
        <name>ATP</name>
        <dbReference type="ChEBI" id="CHEBI:30616"/>
    </ligand>
</feature>
<feature type="compositionally biased region" description="Basic and acidic residues" evidence="8">
    <location>
        <begin position="1087"/>
        <end position="1096"/>
    </location>
</feature>
<dbReference type="PANTHER" id="PTHR11584">
    <property type="entry name" value="SERINE/THREONINE PROTEIN KINASE"/>
    <property type="match status" value="1"/>
</dbReference>
<dbReference type="EMBL" id="KV417589">
    <property type="protein sequence ID" value="KZP16829.1"/>
    <property type="molecule type" value="Genomic_DNA"/>
</dbReference>
<feature type="region of interest" description="Disordered" evidence="8">
    <location>
        <begin position="472"/>
        <end position="623"/>
    </location>
</feature>
<feature type="compositionally biased region" description="Basic and acidic residues" evidence="8">
    <location>
        <begin position="377"/>
        <end position="386"/>
    </location>
</feature>
<dbReference type="GO" id="GO:0005524">
    <property type="term" value="F:ATP binding"/>
    <property type="evidence" value="ECO:0007669"/>
    <property type="project" value="UniProtKB-UniRule"/>
</dbReference>
<dbReference type="InterPro" id="IPR011009">
    <property type="entry name" value="Kinase-like_dom_sf"/>
</dbReference>
<evidence type="ECO:0000256" key="5">
    <source>
        <dbReference type="ARBA" id="ARBA00022777"/>
    </source>
</evidence>
<dbReference type="FunFam" id="3.30.200.20:FF:000387">
    <property type="entry name" value="Serine/threonine-protein kinase STE11"/>
    <property type="match status" value="1"/>
</dbReference>
<accession>A0A166FI86</accession>
<feature type="compositionally biased region" description="Low complexity" evidence="8">
    <location>
        <begin position="829"/>
        <end position="852"/>
    </location>
</feature>
<feature type="domain" description="Protein kinase" evidence="9">
    <location>
        <begin position="1175"/>
        <end position="1442"/>
    </location>
</feature>
<feature type="region of interest" description="Disordered" evidence="8">
    <location>
        <begin position="1"/>
        <end position="159"/>
    </location>
</feature>
<keyword evidence="5" id="KW-0418">Kinase</keyword>